<dbReference type="Proteomes" id="UP000020681">
    <property type="component" value="Unassembled WGS sequence"/>
</dbReference>
<protein>
    <submittedName>
        <fullName evidence="1">PE-PGRS family protein</fullName>
    </submittedName>
</protein>
<accession>A0ABP3ACX1</accession>
<keyword evidence="2" id="KW-1185">Reference proteome</keyword>
<gene>
    <name evidence="1" type="ORF">I551_6093</name>
</gene>
<organism evidence="1 2">
    <name type="scientific">Mycobacterium ulcerans str. Harvey</name>
    <dbReference type="NCBI Taxonomy" id="1299332"/>
    <lineage>
        <taxon>Bacteria</taxon>
        <taxon>Bacillati</taxon>
        <taxon>Actinomycetota</taxon>
        <taxon>Actinomycetes</taxon>
        <taxon>Mycobacteriales</taxon>
        <taxon>Mycobacteriaceae</taxon>
        <taxon>Mycobacterium</taxon>
        <taxon>Mycobacterium ulcerans group</taxon>
    </lineage>
</organism>
<evidence type="ECO:0000313" key="2">
    <source>
        <dbReference type="Proteomes" id="UP000020681"/>
    </source>
</evidence>
<reference evidence="1 2" key="1">
    <citation type="submission" date="2014-01" db="EMBL/GenBank/DDBJ databases">
        <authorList>
            <person name="Dobos K."/>
            <person name="Lenaerts A."/>
            <person name="Ordway D."/>
            <person name="DeGroote M.A."/>
            <person name="Parker T."/>
            <person name="Sizemore C."/>
            <person name="Tallon L.J."/>
            <person name="Sadzewicz L.K."/>
            <person name="Sengamalay N."/>
            <person name="Fraser C.M."/>
            <person name="Hine E."/>
            <person name="Shefchek K.A."/>
            <person name="Das S.P."/>
            <person name="Tettelin H."/>
        </authorList>
    </citation>
    <scope>NUCLEOTIDE SEQUENCE [LARGE SCALE GENOMIC DNA]</scope>
    <source>
        <strain evidence="1 2">Harvey</strain>
    </source>
</reference>
<dbReference type="EMBL" id="JAOL01000162">
    <property type="protein sequence ID" value="EUA87401.1"/>
    <property type="molecule type" value="Genomic_DNA"/>
</dbReference>
<proteinExistence type="predicted"/>
<comment type="caution">
    <text evidence="1">The sequence shown here is derived from an EMBL/GenBank/DDBJ whole genome shotgun (WGS) entry which is preliminary data.</text>
</comment>
<evidence type="ECO:0000313" key="1">
    <source>
        <dbReference type="EMBL" id="EUA87401.1"/>
    </source>
</evidence>
<name>A0ABP3ACX1_MYCUL</name>
<sequence>MAASSGAIDDVMTLLATIGVAEWGVSRERIDAIGPGPACPPIPPLPP</sequence>